<feature type="domain" description="Pseudouridine synthase RsuA/RluA-like" evidence="13">
    <location>
        <begin position="416"/>
        <end position="569"/>
    </location>
</feature>
<evidence type="ECO:0000259" key="13">
    <source>
        <dbReference type="Pfam" id="PF00849"/>
    </source>
</evidence>
<dbReference type="NCBIfam" id="TIGR00093">
    <property type="entry name" value="pseudouridine synthase"/>
    <property type="match status" value="1"/>
</dbReference>
<dbReference type="Gene3D" id="3.10.290.10">
    <property type="entry name" value="RNA-binding S4 domain"/>
    <property type="match status" value="1"/>
</dbReference>
<comment type="catalytic activity">
    <reaction evidence="3">
        <text>uridine(2604) in 23S rRNA = pseudouridine(2604) in 23S rRNA</text>
        <dbReference type="Rhea" id="RHEA:38875"/>
        <dbReference type="Rhea" id="RHEA-COMP:10093"/>
        <dbReference type="Rhea" id="RHEA-COMP:10094"/>
        <dbReference type="ChEBI" id="CHEBI:65314"/>
        <dbReference type="ChEBI" id="CHEBI:65315"/>
        <dbReference type="EC" id="5.4.99.21"/>
    </reaction>
</comment>
<evidence type="ECO:0000256" key="9">
    <source>
        <dbReference type="ARBA" id="ARBA00042890"/>
    </source>
</evidence>
<dbReference type="SUPFAM" id="SSF55174">
    <property type="entry name" value="Alpha-L RNA-binding motif"/>
    <property type="match status" value="1"/>
</dbReference>
<dbReference type="InterPro" id="IPR006145">
    <property type="entry name" value="PsdUridine_synth_RsuA/RluA"/>
</dbReference>
<evidence type="ECO:0000256" key="3">
    <source>
        <dbReference type="ARBA" id="ARBA00036535"/>
    </source>
</evidence>
<keyword evidence="11" id="KW-0694">RNA-binding</keyword>
<name>A0ABT2YG01_9BURK</name>
<dbReference type="Pfam" id="PF01479">
    <property type="entry name" value="S4"/>
    <property type="match status" value="1"/>
</dbReference>
<feature type="region of interest" description="Disordered" evidence="12">
    <location>
        <begin position="1"/>
        <end position="321"/>
    </location>
</feature>
<dbReference type="EC" id="5.4.99.21" evidence="4"/>
<feature type="compositionally biased region" description="Polar residues" evidence="12">
    <location>
        <begin position="308"/>
        <end position="319"/>
    </location>
</feature>
<evidence type="ECO:0000256" key="10">
    <source>
        <dbReference type="ARBA" id="ARBA00043147"/>
    </source>
</evidence>
<proteinExistence type="predicted"/>
<evidence type="ECO:0000256" key="4">
    <source>
        <dbReference type="ARBA" id="ARBA00038922"/>
    </source>
</evidence>
<dbReference type="CDD" id="cd00165">
    <property type="entry name" value="S4"/>
    <property type="match status" value="1"/>
</dbReference>
<evidence type="ECO:0000256" key="5">
    <source>
        <dbReference type="ARBA" id="ARBA00039989"/>
    </source>
</evidence>
<organism evidence="15 16">
    <name type="scientific">Roseateles oligotrophus</name>
    <dbReference type="NCBI Taxonomy" id="1769250"/>
    <lineage>
        <taxon>Bacteria</taxon>
        <taxon>Pseudomonadati</taxon>
        <taxon>Pseudomonadota</taxon>
        <taxon>Betaproteobacteria</taxon>
        <taxon>Burkholderiales</taxon>
        <taxon>Sphaerotilaceae</taxon>
        <taxon>Roseateles</taxon>
    </lineage>
</organism>
<gene>
    <name evidence="15" type="ORF">LNV07_12685</name>
</gene>
<evidence type="ECO:0000256" key="1">
    <source>
        <dbReference type="ARBA" id="ARBA00023235"/>
    </source>
</evidence>
<dbReference type="InterPro" id="IPR000748">
    <property type="entry name" value="PsdUridine_synth_RsuA/RluB/E/F"/>
</dbReference>
<feature type="compositionally biased region" description="Basic and acidic residues" evidence="12">
    <location>
        <begin position="111"/>
        <end position="160"/>
    </location>
</feature>
<evidence type="ECO:0000256" key="2">
    <source>
        <dbReference type="ARBA" id="ARBA00036390"/>
    </source>
</evidence>
<dbReference type="EMBL" id="JAJIRN010000005">
    <property type="protein sequence ID" value="MCV2368938.1"/>
    <property type="molecule type" value="Genomic_DNA"/>
</dbReference>
<evidence type="ECO:0000313" key="16">
    <source>
        <dbReference type="Proteomes" id="UP001209701"/>
    </source>
</evidence>
<dbReference type="PANTHER" id="PTHR47683:SF2">
    <property type="entry name" value="RNA-BINDING S4 DOMAIN-CONTAINING PROTEIN"/>
    <property type="match status" value="1"/>
</dbReference>
<comment type="catalytic activity">
    <reaction evidence="2">
        <text>uridine(35) in tRNA(Tyr) = pseudouridine(35) in tRNA(Tyr)</text>
        <dbReference type="Rhea" id="RHEA:60556"/>
        <dbReference type="Rhea" id="RHEA-COMP:15607"/>
        <dbReference type="Rhea" id="RHEA-COMP:15608"/>
        <dbReference type="ChEBI" id="CHEBI:65314"/>
        <dbReference type="ChEBI" id="CHEBI:65315"/>
    </reaction>
</comment>
<protein>
    <recommendedName>
        <fullName evidence="5">Dual-specificity RNA pseudouridine synthase RluF</fullName>
        <ecNumber evidence="4">5.4.99.21</ecNumber>
    </recommendedName>
    <alternativeName>
        <fullName evidence="7">23S rRNA pseudouridine(2604) synthase</fullName>
    </alternativeName>
    <alternativeName>
        <fullName evidence="9">Ribosomal large subunit pseudouridine synthase F</fullName>
    </alternativeName>
    <alternativeName>
        <fullName evidence="8">rRNA pseudouridylate synthase F</fullName>
    </alternativeName>
    <alternativeName>
        <fullName evidence="10">rRNA-uridine isomerase F</fullName>
    </alternativeName>
    <alternativeName>
        <fullName evidence="6">tRNA(Tyr) pseudouridine(35) synthase</fullName>
    </alternativeName>
</protein>
<dbReference type="Gene3D" id="3.30.2350.10">
    <property type="entry name" value="Pseudouridine synthase"/>
    <property type="match status" value="1"/>
</dbReference>
<dbReference type="PANTHER" id="PTHR47683">
    <property type="entry name" value="PSEUDOURIDINE SYNTHASE FAMILY PROTEIN-RELATED"/>
    <property type="match status" value="1"/>
</dbReference>
<dbReference type="PROSITE" id="PS50889">
    <property type="entry name" value="S4"/>
    <property type="match status" value="1"/>
</dbReference>
<evidence type="ECO:0000256" key="12">
    <source>
        <dbReference type="SAM" id="MobiDB-lite"/>
    </source>
</evidence>
<dbReference type="Pfam" id="PF00849">
    <property type="entry name" value="PseudoU_synth_2"/>
    <property type="match status" value="1"/>
</dbReference>
<evidence type="ECO:0000256" key="7">
    <source>
        <dbReference type="ARBA" id="ARBA00041697"/>
    </source>
</evidence>
<evidence type="ECO:0000256" key="11">
    <source>
        <dbReference type="PROSITE-ProRule" id="PRU00182"/>
    </source>
</evidence>
<feature type="compositionally biased region" description="Gly residues" evidence="12">
    <location>
        <begin position="96"/>
        <end position="108"/>
    </location>
</feature>
<dbReference type="InterPro" id="IPR002942">
    <property type="entry name" value="S4_RNA-bd"/>
</dbReference>
<keyword evidence="1" id="KW-0413">Isomerase</keyword>
<feature type="domain" description="RNA-binding S4" evidence="14">
    <location>
        <begin position="364"/>
        <end position="398"/>
    </location>
</feature>
<accession>A0ABT2YG01</accession>
<feature type="compositionally biased region" description="Gly residues" evidence="12">
    <location>
        <begin position="258"/>
        <end position="272"/>
    </location>
</feature>
<dbReference type="InterPro" id="IPR020103">
    <property type="entry name" value="PsdUridine_synth_cat_dom_sf"/>
</dbReference>
<dbReference type="RefSeq" id="WP_263571530.1">
    <property type="nucleotide sequence ID" value="NZ_JAJIRN010000005.1"/>
</dbReference>
<evidence type="ECO:0000256" key="6">
    <source>
        <dbReference type="ARBA" id="ARBA00041420"/>
    </source>
</evidence>
<feature type="compositionally biased region" description="Basic and acidic residues" evidence="12">
    <location>
        <begin position="38"/>
        <end position="52"/>
    </location>
</feature>
<evidence type="ECO:0000259" key="14">
    <source>
        <dbReference type="Pfam" id="PF01479"/>
    </source>
</evidence>
<keyword evidence="16" id="KW-1185">Reference proteome</keyword>
<dbReference type="SUPFAM" id="SSF55120">
    <property type="entry name" value="Pseudouridine synthase"/>
    <property type="match status" value="1"/>
</dbReference>
<evidence type="ECO:0000256" key="8">
    <source>
        <dbReference type="ARBA" id="ARBA00042843"/>
    </source>
</evidence>
<feature type="compositionally biased region" description="Basic and acidic residues" evidence="12">
    <location>
        <begin position="168"/>
        <end position="205"/>
    </location>
</feature>
<dbReference type="Proteomes" id="UP001209701">
    <property type="component" value="Unassembled WGS sequence"/>
</dbReference>
<dbReference type="InterPro" id="IPR050343">
    <property type="entry name" value="RsuA_PseudoU_synthase"/>
</dbReference>
<reference evidence="15 16" key="1">
    <citation type="submission" date="2021-11" db="EMBL/GenBank/DDBJ databases">
        <authorList>
            <person name="Liang Q."/>
            <person name="Mou H."/>
            <person name="Liu Z."/>
        </authorList>
    </citation>
    <scope>NUCLEOTIDE SEQUENCE [LARGE SCALE GENOMIC DNA]</scope>
    <source>
        <strain evidence="15 16">CHU3</strain>
    </source>
</reference>
<comment type="caution">
    <text evidence="15">The sequence shown here is derived from an EMBL/GenBank/DDBJ whole genome shotgun (WGS) entry which is preliminary data.</text>
</comment>
<sequence length="605" mass="68030">MATLKLNNKKKSGPNGSSRPDGERRPPVRGKGVSRPRQSLERAQAERQERQAQYEQRQGGFNSERPASAGQFAGSRDERARPPAGPRHGAPEQRGGRGGPGGHQGSYQGGPRRDAGPRRDEGPRYEDRRPQGNYDRPNDYDSRGPRGPRDEAPRYEERRPGGYQGQRPNERPPMRDSRDSRDFRDSRDQAPRFDERRPQYDRPRQDQQGYSEQRPRQQYQGGGGGGYNAPREQGSYRQDPREQQQYQQQRPRYEDRGQGGYRGQGEQGGQGGFNQQQREEPGQSNFTRQDQRRASGPRPGQSREPSRGPTSPSSYSQAAARQLPEHLRAAAAQLSRQLGDDDEDEDCVDSRDEGVRLSKHMGVLGMASRREADEWIAAGWVRVDGKMAVLGQRVLPGVKIEVDQLANKEQAKRVTILLHKPIGWVSGQAEDGYENASTLIKSDSHWAEDTSGIKYHLGHSRGLAPAGRLDIDSTGLLVLTQDGRIAKLLIGEDSKIEKEYLVRVEYHGRDGVKSADGSFPAADMALLNHGLELDGVQLKPAKVSWANEDQLRFVLREGRKRQIRRMCEQVGLKVVGLKRVRIGRINLGNLPVGQWRFLTPWERFD</sequence>
<dbReference type="InterPro" id="IPR036986">
    <property type="entry name" value="S4_RNA-bd_sf"/>
</dbReference>
<evidence type="ECO:0000313" key="15">
    <source>
        <dbReference type="EMBL" id="MCV2368938.1"/>
    </source>
</evidence>